<feature type="compositionally biased region" description="Low complexity" evidence="1">
    <location>
        <begin position="1"/>
        <end position="22"/>
    </location>
</feature>
<dbReference type="EMBL" id="SPLM01000146">
    <property type="protein sequence ID" value="TMW56011.1"/>
    <property type="molecule type" value="Genomic_DNA"/>
</dbReference>
<feature type="compositionally biased region" description="Acidic residues" evidence="1">
    <location>
        <begin position="25"/>
        <end position="37"/>
    </location>
</feature>
<comment type="caution">
    <text evidence="2">The sequence shown here is derived from an EMBL/GenBank/DDBJ whole genome shotgun (WGS) entry which is preliminary data.</text>
</comment>
<sequence>MSSSSSSPRESSHWASDSDSPSFLSEEEDINSEDEQEAVVSPPVTPKQGSCRVRTASQGSFRLRAFVPATPSEEGQAKSQGPGPRVSFLRPRRARKPSQVGGPMATGSTSARAYAEALRSTRMAGHRGSVSMASRSGSLTPSLLSEDTKRRHRDSKKRMECTDRTQLLLFQAHALEEQVQDLPLRLLAAIIPPRWRVQIMEHVTPIVEQMSFCRDRVIQAWKLLLPPFDRANLNEYERRLKLCEQAVGFLDTAMKECEAHVVEGEQLSACRYVQSWYRKRLAKRGFYTKVLRISRHHRGLIPGMFDTIAGQSKLTIHRRTQEARLEYPKSSAVAKHAFPADSRQNK</sequence>
<protein>
    <submittedName>
        <fullName evidence="2">Uncharacterized protein</fullName>
    </submittedName>
</protein>
<dbReference type="Proteomes" id="UP000794436">
    <property type="component" value="Unassembled WGS sequence"/>
</dbReference>
<dbReference type="OrthoDB" id="76438at2759"/>
<accession>A0A8K1FBD7</accession>
<keyword evidence="3" id="KW-1185">Reference proteome</keyword>
<gene>
    <name evidence="2" type="ORF">Poli38472_008659</name>
</gene>
<feature type="region of interest" description="Disordered" evidence="1">
    <location>
        <begin position="1"/>
        <end position="110"/>
    </location>
</feature>
<proteinExistence type="predicted"/>
<name>A0A8K1FBD7_PYTOL</name>
<dbReference type="AlphaFoldDB" id="A0A8K1FBD7"/>
<evidence type="ECO:0000313" key="3">
    <source>
        <dbReference type="Proteomes" id="UP000794436"/>
    </source>
</evidence>
<evidence type="ECO:0000313" key="2">
    <source>
        <dbReference type="EMBL" id="TMW56011.1"/>
    </source>
</evidence>
<organism evidence="2 3">
    <name type="scientific">Pythium oligandrum</name>
    <name type="common">Mycoparasitic fungus</name>
    <dbReference type="NCBI Taxonomy" id="41045"/>
    <lineage>
        <taxon>Eukaryota</taxon>
        <taxon>Sar</taxon>
        <taxon>Stramenopiles</taxon>
        <taxon>Oomycota</taxon>
        <taxon>Peronosporomycetes</taxon>
        <taxon>Pythiales</taxon>
        <taxon>Pythiaceae</taxon>
        <taxon>Pythium</taxon>
    </lineage>
</organism>
<reference evidence="2" key="1">
    <citation type="submission" date="2019-03" db="EMBL/GenBank/DDBJ databases">
        <title>Long read genome sequence of the mycoparasitic Pythium oligandrum ATCC 38472 isolated from sugarbeet rhizosphere.</title>
        <authorList>
            <person name="Gaulin E."/>
        </authorList>
    </citation>
    <scope>NUCLEOTIDE SEQUENCE</scope>
    <source>
        <strain evidence="2">ATCC 38472_TT</strain>
    </source>
</reference>
<feature type="compositionally biased region" description="Polar residues" evidence="1">
    <location>
        <begin position="131"/>
        <end position="145"/>
    </location>
</feature>
<feature type="region of interest" description="Disordered" evidence="1">
    <location>
        <begin position="123"/>
        <end position="158"/>
    </location>
</feature>
<evidence type="ECO:0000256" key="1">
    <source>
        <dbReference type="SAM" id="MobiDB-lite"/>
    </source>
</evidence>